<dbReference type="InterPro" id="IPR000834">
    <property type="entry name" value="Peptidase_M14"/>
</dbReference>
<feature type="domain" description="Peptidase M14" evidence="2">
    <location>
        <begin position="40"/>
        <end position="130"/>
    </location>
</feature>
<sequence>MSSDDSLLWSARYDYHILDNVAPHGSYLSDSRISSIFADLENTVPYVAEFQVGDNLITQTLHTLKITNEAGAPEETKFQVLLLGGLYGSQPAGREMLVRLARHLLAGYKRNDPNVTDLLKNAVIHIIPVVDSSFGGVPENRSVCHQPIAHSSLHNFGILNPWPPSASFSWPKSQNDKSGP</sequence>
<dbReference type="GO" id="GO:0008270">
    <property type="term" value="F:zinc ion binding"/>
    <property type="evidence" value="ECO:0007669"/>
    <property type="project" value="InterPro"/>
</dbReference>
<accession>A0A8K0PC19</accession>
<dbReference type="OrthoDB" id="10249045at2759"/>
<dbReference type="SUPFAM" id="SSF53187">
    <property type="entry name" value="Zn-dependent exopeptidases"/>
    <property type="match status" value="1"/>
</dbReference>
<comment type="caution">
    <text evidence="3">The sequence shown here is derived from an EMBL/GenBank/DDBJ whole genome shotgun (WGS) entry which is preliminary data.</text>
</comment>
<dbReference type="GO" id="GO:0006508">
    <property type="term" value="P:proteolysis"/>
    <property type="evidence" value="ECO:0007669"/>
    <property type="project" value="InterPro"/>
</dbReference>
<name>A0A8K0PC19_LADFU</name>
<organism evidence="3 4">
    <name type="scientific">Ladona fulva</name>
    <name type="common">Scarce chaser dragonfly</name>
    <name type="synonym">Libellula fulva</name>
    <dbReference type="NCBI Taxonomy" id="123851"/>
    <lineage>
        <taxon>Eukaryota</taxon>
        <taxon>Metazoa</taxon>
        <taxon>Ecdysozoa</taxon>
        <taxon>Arthropoda</taxon>
        <taxon>Hexapoda</taxon>
        <taxon>Insecta</taxon>
        <taxon>Pterygota</taxon>
        <taxon>Palaeoptera</taxon>
        <taxon>Odonata</taxon>
        <taxon>Epiprocta</taxon>
        <taxon>Anisoptera</taxon>
        <taxon>Libelluloidea</taxon>
        <taxon>Libellulidae</taxon>
        <taxon>Ladona</taxon>
    </lineage>
</organism>
<protein>
    <recommendedName>
        <fullName evidence="2">Peptidase M14 domain-containing protein</fullName>
    </recommendedName>
</protein>
<reference evidence="3" key="2">
    <citation type="submission" date="2017-10" db="EMBL/GenBank/DDBJ databases">
        <title>Ladona fulva Genome sequencing and assembly.</title>
        <authorList>
            <person name="Murali S."/>
            <person name="Richards S."/>
            <person name="Bandaranaike D."/>
            <person name="Bellair M."/>
            <person name="Blankenburg K."/>
            <person name="Chao H."/>
            <person name="Dinh H."/>
            <person name="Doddapaneni H."/>
            <person name="Dugan-Rocha S."/>
            <person name="Elkadiri S."/>
            <person name="Gnanaolivu R."/>
            <person name="Hernandez B."/>
            <person name="Skinner E."/>
            <person name="Javaid M."/>
            <person name="Lee S."/>
            <person name="Li M."/>
            <person name="Ming W."/>
            <person name="Munidasa M."/>
            <person name="Muniz J."/>
            <person name="Nguyen L."/>
            <person name="Hughes D."/>
            <person name="Osuji N."/>
            <person name="Pu L.-L."/>
            <person name="Puazo M."/>
            <person name="Qu C."/>
            <person name="Quiroz J."/>
            <person name="Raj R."/>
            <person name="Weissenberger G."/>
            <person name="Xin Y."/>
            <person name="Zou X."/>
            <person name="Han Y."/>
            <person name="Worley K."/>
            <person name="Muzny D."/>
            <person name="Gibbs R."/>
        </authorList>
    </citation>
    <scope>NUCLEOTIDE SEQUENCE</scope>
    <source>
        <strain evidence="3">Sampled in the wild</strain>
    </source>
</reference>
<dbReference type="EMBL" id="KZ309618">
    <property type="protein sequence ID" value="KAG8239373.1"/>
    <property type="molecule type" value="Genomic_DNA"/>
</dbReference>
<proteinExistence type="inferred from homology"/>
<dbReference type="Gene3D" id="3.40.630.10">
    <property type="entry name" value="Zn peptidases"/>
    <property type="match status" value="1"/>
</dbReference>
<reference evidence="3" key="1">
    <citation type="submission" date="2013-04" db="EMBL/GenBank/DDBJ databases">
        <authorList>
            <person name="Qu J."/>
            <person name="Murali S.C."/>
            <person name="Bandaranaike D."/>
            <person name="Bellair M."/>
            <person name="Blankenburg K."/>
            <person name="Chao H."/>
            <person name="Dinh H."/>
            <person name="Doddapaneni H."/>
            <person name="Downs B."/>
            <person name="Dugan-Rocha S."/>
            <person name="Elkadiri S."/>
            <person name="Gnanaolivu R.D."/>
            <person name="Hernandez B."/>
            <person name="Javaid M."/>
            <person name="Jayaseelan J.C."/>
            <person name="Lee S."/>
            <person name="Li M."/>
            <person name="Ming W."/>
            <person name="Munidasa M."/>
            <person name="Muniz J."/>
            <person name="Nguyen L."/>
            <person name="Ongeri F."/>
            <person name="Osuji N."/>
            <person name="Pu L.-L."/>
            <person name="Puazo M."/>
            <person name="Qu C."/>
            <person name="Quiroz J."/>
            <person name="Raj R."/>
            <person name="Weissenberger G."/>
            <person name="Xin Y."/>
            <person name="Zou X."/>
            <person name="Han Y."/>
            <person name="Richards S."/>
            <person name="Worley K."/>
            <person name="Muzny D."/>
            <person name="Gibbs R."/>
        </authorList>
    </citation>
    <scope>NUCLEOTIDE SEQUENCE</scope>
    <source>
        <strain evidence="3">Sampled in the wild</strain>
    </source>
</reference>
<evidence type="ECO:0000256" key="1">
    <source>
        <dbReference type="ARBA" id="ARBA00005988"/>
    </source>
</evidence>
<dbReference type="GO" id="GO:0004181">
    <property type="term" value="F:metallocarboxypeptidase activity"/>
    <property type="evidence" value="ECO:0007669"/>
    <property type="project" value="InterPro"/>
</dbReference>
<evidence type="ECO:0000313" key="3">
    <source>
        <dbReference type="EMBL" id="KAG8239373.1"/>
    </source>
</evidence>
<evidence type="ECO:0000259" key="2">
    <source>
        <dbReference type="Pfam" id="PF00246"/>
    </source>
</evidence>
<dbReference type="AlphaFoldDB" id="A0A8K0PC19"/>
<dbReference type="Pfam" id="PF00246">
    <property type="entry name" value="Peptidase_M14"/>
    <property type="match status" value="1"/>
</dbReference>
<dbReference type="Proteomes" id="UP000792457">
    <property type="component" value="Unassembled WGS sequence"/>
</dbReference>
<evidence type="ECO:0000313" key="4">
    <source>
        <dbReference type="Proteomes" id="UP000792457"/>
    </source>
</evidence>
<gene>
    <name evidence="3" type="ORF">J437_LFUL018715</name>
</gene>
<keyword evidence="4" id="KW-1185">Reference proteome</keyword>
<comment type="similarity">
    <text evidence="1">Belongs to the peptidase M14 family.</text>
</comment>